<dbReference type="Proteomes" id="UP000886110">
    <property type="component" value="Unassembled WGS sequence"/>
</dbReference>
<dbReference type="PANTHER" id="PTHR34703:SF1">
    <property type="entry name" value="ANTIPORTER SUBUNIT MNHG2-RELATED"/>
    <property type="match status" value="1"/>
</dbReference>
<dbReference type="Pfam" id="PF03334">
    <property type="entry name" value="PhaG_MnhG_YufB"/>
    <property type="match status" value="1"/>
</dbReference>
<dbReference type="EMBL" id="DRTB01000220">
    <property type="protein sequence ID" value="HHE04996.1"/>
    <property type="molecule type" value="Genomic_DNA"/>
</dbReference>
<dbReference type="PANTHER" id="PTHR34703">
    <property type="entry name" value="ANTIPORTER SUBUNIT MNHG2-RELATED"/>
    <property type="match status" value="1"/>
</dbReference>
<name>A0A7C5HNW8_UNCW3</name>
<organism evidence="2">
    <name type="scientific">candidate division WOR-3 bacterium</name>
    <dbReference type="NCBI Taxonomy" id="2052148"/>
    <lineage>
        <taxon>Bacteria</taxon>
        <taxon>Bacteria division WOR-3</taxon>
    </lineage>
</organism>
<protein>
    <submittedName>
        <fullName evidence="2">Na+/H+ antiporter subunit G</fullName>
    </submittedName>
</protein>
<keyword evidence="1" id="KW-0812">Transmembrane</keyword>
<feature type="transmembrane region" description="Helical" evidence="1">
    <location>
        <begin position="37"/>
        <end position="54"/>
    </location>
</feature>
<dbReference type="NCBIfam" id="NF009314">
    <property type="entry name" value="PRK12674.1-2"/>
    <property type="match status" value="1"/>
</dbReference>
<proteinExistence type="predicted"/>
<accession>A0A7C5HNW8</accession>
<keyword evidence="1" id="KW-0472">Membrane</keyword>
<sequence length="115" mass="12855">MIHLIIGYIFLGIGAIFLFFSALGIIRLPDVYNRLQAGTKASTFGALFSVIGVGIIEPTWFWKCFVIALFIVLTNPVSSHAIARASYKAGVKLWKGSVVDKYKDYDKDHNKEDKK</sequence>
<reference evidence="2" key="1">
    <citation type="journal article" date="2020" name="mSystems">
        <title>Genome- and Community-Level Interaction Insights into Carbon Utilization and Element Cycling Functions of Hydrothermarchaeota in Hydrothermal Sediment.</title>
        <authorList>
            <person name="Zhou Z."/>
            <person name="Liu Y."/>
            <person name="Xu W."/>
            <person name="Pan J."/>
            <person name="Luo Z.H."/>
            <person name="Li M."/>
        </authorList>
    </citation>
    <scope>NUCLEOTIDE SEQUENCE [LARGE SCALE GENOMIC DNA]</scope>
    <source>
        <strain evidence="2">HyVt-74</strain>
    </source>
</reference>
<gene>
    <name evidence="2" type="ORF">ENL19_02915</name>
</gene>
<dbReference type="NCBIfam" id="TIGR01300">
    <property type="entry name" value="CPA3_mnhG_phaG"/>
    <property type="match status" value="1"/>
</dbReference>
<dbReference type="InterPro" id="IPR005133">
    <property type="entry name" value="PhaG_MnhG_YufB"/>
</dbReference>
<keyword evidence="1" id="KW-1133">Transmembrane helix</keyword>
<dbReference type="AlphaFoldDB" id="A0A7C5HNW8"/>
<feature type="transmembrane region" description="Helical" evidence="1">
    <location>
        <begin position="6"/>
        <end position="25"/>
    </location>
</feature>
<comment type="caution">
    <text evidence="2">The sequence shown here is derived from an EMBL/GenBank/DDBJ whole genome shotgun (WGS) entry which is preliminary data.</text>
</comment>
<dbReference type="GO" id="GO:0015385">
    <property type="term" value="F:sodium:proton antiporter activity"/>
    <property type="evidence" value="ECO:0007669"/>
    <property type="project" value="TreeGrafter"/>
</dbReference>
<feature type="transmembrane region" description="Helical" evidence="1">
    <location>
        <begin position="60"/>
        <end position="78"/>
    </location>
</feature>
<evidence type="ECO:0000313" key="2">
    <source>
        <dbReference type="EMBL" id="HHE04996.1"/>
    </source>
</evidence>
<evidence type="ECO:0000256" key="1">
    <source>
        <dbReference type="SAM" id="Phobius"/>
    </source>
</evidence>